<dbReference type="EMBL" id="CP031049">
    <property type="protein sequence ID" value="QDZ25275.1"/>
    <property type="molecule type" value="Genomic_DNA"/>
</dbReference>
<dbReference type="AlphaFoldDB" id="A0A5B8N059"/>
<proteinExistence type="predicted"/>
<accession>A0A5B8N059</accession>
<feature type="region of interest" description="Disordered" evidence="1">
    <location>
        <begin position="281"/>
        <end position="327"/>
    </location>
</feature>
<feature type="domain" description="SAP" evidence="2">
    <location>
        <begin position="399"/>
        <end position="433"/>
    </location>
</feature>
<evidence type="ECO:0000313" key="4">
    <source>
        <dbReference type="Proteomes" id="UP000316726"/>
    </source>
</evidence>
<dbReference type="Pfam" id="PF02037">
    <property type="entry name" value="SAP"/>
    <property type="match status" value="1"/>
</dbReference>
<sequence length="479" mass="52973">MAPSSFVTPTLTGLQRTGRRGSVWERFTREGALESASVSRSEAAELNNRAKWLEQRLADSEEQLREAVEEIVEMRKRERMLDEAISEAEEASRTERAKLQIAARDAQIKSEILEKEKNMLIDKLQGEKYGATELVQESNKLGEENEKLCEENKKLCEENEKLCAENSKFTERENSLEASLKAKENELLKEKSLNVELEKKCNMLEGQLSASFREYKFDVQNLKAKEKELKSIKAKLQSYEEAIELKEADIDAREKFCDTVLQENQGLRKDKELLQKKIQAAEATTKAAAAPPAKKKPKAKDPVAADSTAPETTEKEGDDSPAYTREAIMRMTVSDLKKALSSAGLEVPSKGRKAELQELALGSLLSKGEEEPGTADAGADEPESAPKESESSSLTEAKISGMKVAELRKELAALGLDASGIKSVLQKRLKSAISQDKGKAKAASGKGKRKSPPSPQASPSKKSRRTTRRGKGYILDRLN</sequence>
<evidence type="ECO:0000259" key="2">
    <source>
        <dbReference type="PROSITE" id="PS50800"/>
    </source>
</evidence>
<organism evidence="3 4">
    <name type="scientific">Chloropicon primus</name>
    <dbReference type="NCBI Taxonomy" id="1764295"/>
    <lineage>
        <taxon>Eukaryota</taxon>
        <taxon>Viridiplantae</taxon>
        <taxon>Chlorophyta</taxon>
        <taxon>Chloropicophyceae</taxon>
        <taxon>Chloropicales</taxon>
        <taxon>Chloropicaceae</taxon>
        <taxon>Chloropicon</taxon>
    </lineage>
</organism>
<feature type="compositionally biased region" description="Basic residues" evidence="1">
    <location>
        <begin position="461"/>
        <end position="471"/>
    </location>
</feature>
<feature type="region of interest" description="Disordered" evidence="1">
    <location>
        <begin position="430"/>
        <end position="479"/>
    </location>
</feature>
<name>A0A5B8N059_9CHLO</name>
<dbReference type="InterPro" id="IPR036361">
    <property type="entry name" value="SAP_dom_sf"/>
</dbReference>
<dbReference type="PROSITE" id="PS50800">
    <property type="entry name" value="SAP"/>
    <property type="match status" value="1"/>
</dbReference>
<feature type="region of interest" description="Disordered" evidence="1">
    <location>
        <begin position="361"/>
        <end position="397"/>
    </location>
</feature>
<protein>
    <recommendedName>
        <fullName evidence="2">SAP domain-containing protein</fullName>
    </recommendedName>
</protein>
<keyword evidence="4" id="KW-1185">Reference proteome</keyword>
<dbReference type="InterPro" id="IPR003034">
    <property type="entry name" value="SAP_dom"/>
</dbReference>
<evidence type="ECO:0000313" key="3">
    <source>
        <dbReference type="EMBL" id="QDZ25275.1"/>
    </source>
</evidence>
<dbReference type="SMART" id="SM00513">
    <property type="entry name" value="SAP"/>
    <property type="match status" value="2"/>
</dbReference>
<dbReference type="Gene3D" id="6.10.250.1010">
    <property type="match status" value="1"/>
</dbReference>
<dbReference type="SUPFAM" id="SSF68906">
    <property type="entry name" value="SAP domain"/>
    <property type="match status" value="1"/>
</dbReference>
<feature type="compositionally biased region" description="Low complexity" evidence="1">
    <location>
        <begin position="281"/>
        <end position="292"/>
    </location>
</feature>
<reference evidence="3 4" key="1">
    <citation type="submission" date="2018-07" db="EMBL/GenBank/DDBJ databases">
        <title>The complete nuclear genome of the prasinophyte Chloropicon primus (CCMP1205).</title>
        <authorList>
            <person name="Pombert J.-F."/>
            <person name="Otis C."/>
            <person name="Turmel M."/>
            <person name="Lemieux C."/>
        </authorList>
    </citation>
    <scope>NUCLEOTIDE SEQUENCE [LARGE SCALE GENOMIC DNA]</scope>
    <source>
        <strain evidence="3 4">CCMP1205</strain>
    </source>
</reference>
<dbReference type="OrthoDB" id="79455at2759"/>
<dbReference type="Gene3D" id="1.10.720.30">
    <property type="entry name" value="SAP domain"/>
    <property type="match status" value="1"/>
</dbReference>
<evidence type="ECO:0000256" key="1">
    <source>
        <dbReference type="SAM" id="MobiDB-lite"/>
    </source>
</evidence>
<gene>
    <name evidence="3" type="ORF">A3770_16p77930</name>
</gene>
<dbReference type="Proteomes" id="UP000316726">
    <property type="component" value="Chromosome 16"/>
</dbReference>